<sequence length="75" mass="9079">MREYWLNEIRSQLNLLNRDVFDDEKLINRILAIFSNNFEKFIPNSYHEGFIDIECSKIDDIDYEDILEYNIGKCI</sequence>
<organism evidence="1 2">
    <name type="scientific">Crassaminicella thermophila</name>
    <dbReference type="NCBI Taxonomy" id="2599308"/>
    <lineage>
        <taxon>Bacteria</taxon>
        <taxon>Bacillati</taxon>
        <taxon>Bacillota</taxon>
        <taxon>Clostridia</taxon>
        <taxon>Eubacteriales</taxon>
        <taxon>Clostridiaceae</taxon>
        <taxon>Crassaminicella</taxon>
    </lineage>
</organism>
<evidence type="ECO:0000313" key="2">
    <source>
        <dbReference type="Proteomes" id="UP000324646"/>
    </source>
</evidence>
<dbReference type="KEGG" id="crs:FQB35_01925"/>
<dbReference type="Proteomes" id="UP000324646">
    <property type="component" value="Chromosome"/>
</dbReference>
<dbReference type="EMBL" id="CP042243">
    <property type="protein sequence ID" value="QEK11224.1"/>
    <property type="molecule type" value="Genomic_DNA"/>
</dbReference>
<dbReference type="OrthoDB" id="9773505at2"/>
<dbReference type="RefSeq" id="WP_148808297.1">
    <property type="nucleotide sequence ID" value="NZ_CP042243.1"/>
</dbReference>
<accession>A0A5C0SDB8</accession>
<reference evidence="1 2" key="1">
    <citation type="submission" date="2019-07" db="EMBL/GenBank/DDBJ databases">
        <title>Complete genome of Crassaminicella thermophila SY095.</title>
        <authorList>
            <person name="Li X."/>
        </authorList>
    </citation>
    <scope>NUCLEOTIDE SEQUENCE [LARGE SCALE GENOMIC DNA]</scope>
    <source>
        <strain evidence="1 2">SY095</strain>
    </source>
</reference>
<dbReference type="AlphaFoldDB" id="A0A5C0SDB8"/>
<proteinExistence type="predicted"/>
<evidence type="ECO:0000313" key="1">
    <source>
        <dbReference type="EMBL" id="QEK11224.1"/>
    </source>
</evidence>
<name>A0A5C0SDB8_CRATE</name>
<keyword evidence="2" id="KW-1185">Reference proteome</keyword>
<gene>
    <name evidence="1" type="ORF">FQB35_01925</name>
</gene>
<protein>
    <submittedName>
        <fullName evidence="1">Uncharacterized protein</fullName>
    </submittedName>
</protein>